<evidence type="ECO:0008006" key="3">
    <source>
        <dbReference type="Google" id="ProtNLM"/>
    </source>
</evidence>
<protein>
    <recommendedName>
        <fullName evidence="3">Lipoprotein</fullName>
    </recommendedName>
</protein>
<proteinExistence type="predicted"/>
<dbReference type="EMBL" id="BAAALR010000050">
    <property type="protein sequence ID" value="GAA1698315.1"/>
    <property type="molecule type" value="Genomic_DNA"/>
</dbReference>
<reference evidence="1 2" key="1">
    <citation type="journal article" date="2019" name="Int. J. Syst. Evol. Microbiol.">
        <title>The Global Catalogue of Microorganisms (GCM) 10K type strain sequencing project: providing services to taxonomists for standard genome sequencing and annotation.</title>
        <authorList>
            <consortium name="The Broad Institute Genomics Platform"/>
            <consortium name="The Broad Institute Genome Sequencing Center for Infectious Disease"/>
            <person name="Wu L."/>
            <person name="Ma J."/>
        </authorList>
    </citation>
    <scope>NUCLEOTIDE SEQUENCE [LARGE SCALE GENOMIC DNA]</scope>
    <source>
        <strain evidence="1 2">JCM 13244</strain>
    </source>
</reference>
<gene>
    <name evidence="1" type="ORF">GCM10009680_43130</name>
</gene>
<organism evidence="1 2">
    <name type="scientific">Streptomyces yatensis</name>
    <dbReference type="NCBI Taxonomy" id="155177"/>
    <lineage>
        <taxon>Bacteria</taxon>
        <taxon>Bacillati</taxon>
        <taxon>Actinomycetota</taxon>
        <taxon>Actinomycetes</taxon>
        <taxon>Kitasatosporales</taxon>
        <taxon>Streptomycetaceae</taxon>
        <taxon>Streptomyces</taxon>
        <taxon>Streptomyces violaceusniger group</taxon>
    </lineage>
</organism>
<evidence type="ECO:0000313" key="1">
    <source>
        <dbReference type="EMBL" id="GAA1698315.1"/>
    </source>
</evidence>
<dbReference type="PROSITE" id="PS51257">
    <property type="entry name" value="PROKAR_LIPOPROTEIN"/>
    <property type="match status" value="1"/>
</dbReference>
<name>A0ABN2I444_9ACTN</name>
<sequence>MPGIRQVRAVAQMVGRRTALRYLAVGMGASILAACGKNRDNSKDSGSTPGTSTGPVGQAVSAFVRGKWRVEVNPSRDESIDLVVMVTASSWTIEPYNRGAWEDGASWSGQWALVGSKLTLQGPTSPYDPDLVRRVAAFGVPGKIGDTGSLRLEWQVLDGGSSDTHDELRVKYAQGTLHIVHIADVADGGSRTEFSCTRV</sequence>
<accession>A0ABN2I444</accession>
<comment type="caution">
    <text evidence="1">The sequence shown here is derived from an EMBL/GenBank/DDBJ whole genome shotgun (WGS) entry which is preliminary data.</text>
</comment>
<keyword evidence="2" id="KW-1185">Reference proteome</keyword>
<evidence type="ECO:0000313" key="2">
    <source>
        <dbReference type="Proteomes" id="UP001499947"/>
    </source>
</evidence>
<dbReference type="Proteomes" id="UP001499947">
    <property type="component" value="Unassembled WGS sequence"/>
</dbReference>